<dbReference type="EMBL" id="SCKW01000003">
    <property type="protein sequence ID" value="RWZ79740.1"/>
    <property type="molecule type" value="Genomic_DNA"/>
</dbReference>
<dbReference type="HAMAP" id="MF_01114">
    <property type="entry name" value="RecX"/>
    <property type="match status" value="1"/>
</dbReference>
<dbReference type="Pfam" id="PF21982">
    <property type="entry name" value="RecX_HTH1"/>
    <property type="match status" value="1"/>
</dbReference>
<comment type="function">
    <text evidence="5">Modulates RecA activity.</text>
</comment>
<evidence type="ECO:0000256" key="1">
    <source>
        <dbReference type="ARBA" id="ARBA00004496"/>
    </source>
</evidence>
<dbReference type="InterPro" id="IPR053924">
    <property type="entry name" value="RecX_HTH_2nd"/>
</dbReference>
<sequence>MAGLSPKPPGILTDIKAQARNPQRVNLYLDNQFWLSLDIFQVTQLGLRLGLPIGPELFDKLRQESLFGKAYARALDLLARRPRSEREIIDYAFRKKWPQAITERVVKRLGQKGYLDDRRFAAQWARSRQAGRPRSRRLLAAELRQKGVSADAAAAALDEYDEQAALQKLIRQKSARYSDPRKLAAYLARQGFDWDDIKQALSLS</sequence>
<evidence type="ECO:0000259" key="7">
    <source>
        <dbReference type="Pfam" id="PF21981"/>
    </source>
</evidence>
<dbReference type="AlphaFoldDB" id="A0A4Q0AK11"/>
<comment type="subcellular location">
    <subcellularLocation>
        <location evidence="1 5">Cytoplasm</location>
    </subcellularLocation>
</comment>
<name>A0A4Q0AK11_9BACT</name>
<dbReference type="Proteomes" id="UP000289269">
    <property type="component" value="Unassembled WGS sequence"/>
</dbReference>
<dbReference type="Gene3D" id="1.10.10.10">
    <property type="entry name" value="Winged helix-like DNA-binding domain superfamily/Winged helix DNA-binding domain"/>
    <property type="match status" value="3"/>
</dbReference>
<evidence type="ECO:0000259" key="6">
    <source>
        <dbReference type="Pfam" id="PF02631"/>
    </source>
</evidence>
<dbReference type="Pfam" id="PF21981">
    <property type="entry name" value="RecX_HTH3"/>
    <property type="match status" value="1"/>
</dbReference>
<keyword evidence="10" id="KW-1185">Reference proteome</keyword>
<feature type="domain" description="RecX first three-helical" evidence="8">
    <location>
        <begin position="70"/>
        <end position="109"/>
    </location>
</feature>
<evidence type="ECO:0000256" key="3">
    <source>
        <dbReference type="ARBA" id="ARBA00018111"/>
    </source>
</evidence>
<keyword evidence="4 5" id="KW-0963">Cytoplasm</keyword>
<dbReference type="GO" id="GO:0006282">
    <property type="term" value="P:regulation of DNA repair"/>
    <property type="evidence" value="ECO:0007669"/>
    <property type="project" value="UniProtKB-UniRule"/>
</dbReference>
<comment type="caution">
    <text evidence="9">The sequence shown here is derived from an EMBL/GenBank/DDBJ whole genome shotgun (WGS) entry which is preliminary data.</text>
</comment>
<gene>
    <name evidence="5" type="primary">recX</name>
    <name evidence="9" type="ORF">EOT04_00565</name>
</gene>
<dbReference type="GO" id="GO:0005737">
    <property type="term" value="C:cytoplasm"/>
    <property type="evidence" value="ECO:0007669"/>
    <property type="project" value="UniProtKB-SubCell"/>
</dbReference>
<evidence type="ECO:0000256" key="2">
    <source>
        <dbReference type="ARBA" id="ARBA00009695"/>
    </source>
</evidence>
<accession>A0A4Q0AK11</accession>
<comment type="similarity">
    <text evidence="2 5">Belongs to the RecX family.</text>
</comment>
<protein>
    <recommendedName>
        <fullName evidence="3 5">Regulatory protein RecX</fullName>
    </recommendedName>
</protein>
<dbReference type="InterPro" id="IPR053925">
    <property type="entry name" value="RecX_HTH_3rd"/>
</dbReference>
<evidence type="ECO:0000313" key="9">
    <source>
        <dbReference type="EMBL" id="RWZ79740.1"/>
    </source>
</evidence>
<dbReference type="Pfam" id="PF02631">
    <property type="entry name" value="RecX_HTH2"/>
    <property type="match status" value="1"/>
</dbReference>
<dbReference type="PANTHER" id="PTHR33602:SF1">
    <property type="entry name" value="REGULATORY PROTEIN RECX FAMILY PROTEIN"/>
    <property type="match status" value="1"/>
</dbReference>
<feature type="domain" description="RecX third three-helical" evidence="7">
    <location>
        <begin position="162"/>
        <end position="201"/>
    </location>
</feature>
<proteinExistence type="inferred from homology"/>
<reference evidence="9" key="1">
    <citation type="submission" date="2019-01" db="EMBL/GenBank/DDBJ databases">
        <title>Genomic signatures and co-occurrence patterns of the ultra-small Saccharimodia (Patescibacteria phylum) suggest a symbiotic lifestyle.</title>
        <authorList>
            <person name="Lemos L."/>
            <person name="Medeiros J."/>
            <person name="Andreote F."/>
            <person name="Fernandes G."/>
            <person name="Varani A."/>
            <person name="Oliveira G."/>
            <person name="Pylro V."/>
        </authorList>
    </citation>
    <scope>NUCLEOTIDE SEQUENCE [LARGE SCALE GENOMIC DNA]</scope>
    <source>
        <strain evidence="9">AMD01</strain>
    </source>
</reference>
<evidence type="ECO:0000259" key="8">
    <source>
        <dbReference type="Pfam" id="PF21982"/>
    </source>
</evidence>
<dbReference type="PANTHER" id="PTHR33602">
    <property type="entry name" value="REGULATORY PROTEIN RECX FAMILY PROTEIN"/>
    <property type="match status" value="1"/>
</dbReference>
<dbReference type="InterPro" id="IPR036388">
    <property type="entry name" value="WH-like_DNA-bd_sf"/>
</dbReference>
<evidence type="ECO:0000313" key="10">
    <source>
        <dbReference type="Proteomes" id="UP000289269"/>
    </source>
</evidence>
<evidence type="ECO:0000256" key="5">
    <source>
        <dbReference type="HAMAP-Rule" id="MF_01114"/>
    </source>
</evidence>
<feature type="domain" description="RecX second three-helical" evidence="6">
    <location>
        <begin position="116"/>
        <end position="157"/>
    </location>
</feature>
<evidence type="ECO:0000256" key="4">
    <source>
        <dbReference type="ARBA" id="ARBA00022490"/>
    </source>
</evidence>
<dbReference type="InterPro" id="IPR003783">
    <property type="entry name" value="Regulatory_RecX"/>
</dbReference>
<organism evidence="9 10">
    <name type="scientific">Candidatus Chaera renei</name>
    <dbReference type="NCBI Taxonomy" id="2506947"/>
    <lineage>
        <taxon>Bacteria</taxon>
        <taxon>Candidatus Saccharimonadota</taxon>
        <taxon>Candidatus Saccharimonadia</taxon>
        <taxon>Candidatus Saccharimonadales</taxon>
        <taxon>Candidatus Saccharimonadaceae</taxon>
        <taxon>Candidatus Chaera</taxon>
    </lineage>
</organism>
<dbReference type="InterPro" id="IPR053926">
    <property type="entry name" value="RecX_HTH_1st"/>
</dbReference>